<dbReference type="PANTHER" id="PTHR43022:SF1">
    <property type="entry name" value="PROTEIN SMF"/>
    <property type="match status" value="1"/>
</dbReference>
<proteinExistence type="inferred from homology"/>
<gene>
    <name evidence="3" type="ORF">S03H2_26227</name>
</gene>
<evidence type="ECO:0000256" key="1">
    <source>
        <dbReference type="ARBA" id="ARBA00006525"/>
    </source>
</evidence>
<protein>
    <recommendedName>
        <fullName evidence="2">Smf/DprA SLOG domain-containing protein</fullName>
    </recommendedName>
</protein>
<dbReference type="InterPro" id="IPR057666">
    <property type="entry name" value="DrpA_SLOG"/>
</dbReference>
<reference evidence="3" key="1">
    <citation type="journal article" date="2014" name="Front. Microbiol.">
        <title>High frequency of phylogenetically diverse reductive dehalogenase-homologous genes in deep subseafloor sedimentary metagenomes.</title>
        <authorList>
            <person name="Kawai M."/>
            <person name="Futagami T."/>
            <person name="Toyoda A."/>
            <person name="Takaki Y."/>
            <person name="Nishi S."/>
            <person name="Hori S."/>
            <person name="Arai W."/>
            <person name="Tsubouchi T."/>
            <person name="Morono Y."/>
            <person name="Uchiyama I."/>
            <person name="Ito T."/>
            <person name="Fujiyama A."/>
            <person name="Inagaki F."/>
            <person name="Takami H."/>
        </authorList>
    </citation>
    <scope>NUCLEOTIDE SEQUENCE</scope>
    <source>
        <strain evidence="3">Expedition CK06-06</strain>
    </source>
</reference>
<dbReference type="Pfam" id="PF02481">
    <property type="entry name" value="DNA_processg_A"/>
    <property type="match status" value="1"/>
</dbReference>
<comment type="similarity">
    <text evidence="1">Belongs to the DprA/Smf family.</text>
</comment>
<name>X1H554_9ZZZZ</name>
<organism evidence="3">
    <name type="scientific">marine sediment metagenome</name>
    <dbReference type="NCBI Taxonomy" id="412755"/>
    <lineage>
        <taxon>unclassified sequences</taxon>
        <taxon>metagenomes</taxon>
        <taxon>ecological metagenomes</taxon>
    </lineage>
</organism>
<dbReference type="SUPFAM" id="SSF102405">
    <property type="entry name" value="MCP/YpsA-like"/>
    <property type="match status" value="1"/>
</dbReference>
<sequence length="67" mass="7594">MLACEDPSYPPRLKQIYDYPPVLYVRGNLLSQDEPCLAVVGTRRPTIYGRQVTEEIVADLARSKITI</sequence>
<evidence type="ECO:0000313" key="3">
    <source>
        <dbReference type="EMBL" id="GAH40433.1"/>
    </source>
</evidence>
<accession>X1H554</accession>
<dbReference type="InterPro" id="IPR003488">
    <property type="entry name" value="DprA"/>
</dbReference>
<feature type="non-terminal residue" evidence="3">
    <location>
        <position position="67"/>
    </location>
</feature>
<dbReference type="PANTHER" id="PTHR43022">
    <property type="entry name" value="PROTEIN SMF"/>
    <property type="match status" value="1"/>
</dbReference>
<evidence type="ECO:0000259" key="2">
    <source>
        <dbReference type="Pfam" id="PF02481"/>
    </source>
</evidence>
<dbReference type="AlphaFoldDB" id="X1H554"/>
<dbReference type="GO" id="GO:0009294">
    <property type="term" value="P:DNA-mediated transformation"/>
    <property type="evidence" value="ECO:0007669"/>
    <property type="project" value="InterPro"/>
</dbReference>
<dbReference type="Gene3D" id="3.40.50.450">
    <property type="match status" value="1"/>
</dbReference>
<comment type="caution">
    <text evidence="3">The sequence shown here is derived from an EMBL/GenBank/DDBJ whole genome shotgun (WGS) entry which is preliminary data.</text>
</comment>
<feature type="domain" description="Smf/DprA SLOG" evidence="2">
    <location>
        <begin position="2"/>
        <end position="67"/>
    </location>
</feature>
<dbReference type="EMBL" id="BARU01015118">
    <property type="protein sequence ID" value="GAH40433.1"/>
    <property type="molecule type" value="Genomic_DNA"/>
</dbReference>